<feature type="compositionally biased region" description="Polar residues" evidence="1">
    <location>
        <begin position="71"/>
        <end position="85"/>
    </location>
</feature>
<sequence>MNTDAAAGEENISDLEESNAADQVNESELSTDSQSTETNKETQLTNTADKPEDTKPGTDNISTEDKKENPGPSTENKPADQNPTTDAKPDKEEVMDPLKAKAKEWWETGANFVQSFWK</sequence>
<dbReference type="Proteomes" id="UP000070444">
    <property type="component" value="Unassembled WGS sequence"/>
</dbReference>
<feature type="compositionally biased region" description="Polar residues" evidence="1">
    <location>
        <begin position="20"/>
        <end position="48"/>
    </location>
</feature>
<proteinExistence type="predicted"/>
<feature type="region of interest" description="Disordered" evidence="1">
    <location>
        <begin position="1"/>
        <end position="100"/>
    </location>
</feature>
<organism evidence="2 3">
    <name type="scientific">Conidiobolus coronatus (strain ATCC 28846 / CBS 209.66 / NRRL 28638)</name>
    <name type="common">Delacroixia coronata</name>
    <dbReference type="NCBI Taxonomy" id="796925"/>
    <lineage>
        <taxon>Eukaryota</taxon>
        <taxon>Fungi</taxon>
        <taxon>Fungi incertae sedis</taxon>
        <taxon>Zoopagomycota</taxon>
        <taxon>Entomophthoromycotina</taxon>
        <taxon>Entomophthoromycetes</taxon>
        <taxon>Entomophthorales</taxon>
        <taxon>Ancylistaceae</taxon>
        <taxon>Conidiobolus</taxon>
    </lineage>
</organism>
<dbReference type="AlphaFoldDB" id="A0A137NT24"/>
<name>A0A137NT24_CONC2</name>
<evidence type="ECO:0000256" key="1">
    <source>
        <dbReference type="SAM" id="MobiDB-lite"/>
    </source>
</evidence>
<gene>
    <name evidence="2" type="ORF">CONCODRAFT_12437</name>
</gene>
<dbReference type="EMBL" id="KQ964805">
    <property type="protein sequence ID" value="KXN65858.1"/>
    <property type="molecule type" value="Genomic_DNA"/>
</dbReference>
<feature type="compositionally biased region" description="Basic and acidic residues" evidence="1">
    <location>
        <begin position="87"/>
        <end position="100"/>
    </location>
</feature>
<reference evidence="2 3" key="1">
    <citation type="journal article" date="2015" name="Genome Biol. Evol.">
        <title>Phylogenomic analyses indicate that early fungi evolved digesting cell walls of algal ancestors of land plants.</title>
        <authorList>
            <person name="Chang Y."/>
            <person name="Wang S."/>
            <person name="Sekimoto S."/>
            <person name="Aerts A.L."/>
            <person name="Choi C."/>
            <person name="Clum A."/>
            <person name="LaButti K.M."/>
            <person name="Lindquist E.A."/>
            <person name="Yee Ngan C."/>
            <person name="Ohm R.A."/>
            <person name="Salamov A.A."/>
            <person name="Grigoriev I.V."/>
            <person name="Spatafora J.W."/>
            <person name="Berbee M.L."/>
        </authorList>
    </citation>
    <scope>NUCLEOTIDE SEQUENCE [LARGE SCALE GENOMIC DNA]</scope>
    <source>
        <strain evidence="2 3">NRRL 28638</strain>
    </source>
</reference>
<protein>
    <submittedName>
        <fullName evidence="2">Uncharacterized protein</fullName>
    </submittedName>
</protein>
<evidence type="ECO:0000313" key="2">
    <source>
        <dbReference type="EMBL" id="KXN65858.1"/>
    </source>
</evidence>
<accession>A0A137NT24</accession>
<keyword evidence="3" id="KW-1185">Reference proteome</keyword>
<evidence type="ECO:0000313" key="3">
    <source>
        <dbReference type="Proteomes" id="UP000070444"/>
    </source>
</evidence>